<dbReference type="GO" id="GO:0005047">
    <property type="term" value="F:signal recognition particle binding"/>
    <property type="evidence" value="ECO:0007669"/>
    <property type="project" value="InterPro"/>
</dbReference>
<dbReference type="GO" id="GO:0005786">
    <property type="term" value="C:signal recognition particle, endoplasmic reticulum targeting"/>
    <property type="evidence" value="ECO:0007669"/>
    <property type="project" value="UniProtKB-KW"/>
</dbReference>
<keyword evidence="10 12" id="KW-0687">Ribonucleoprotein</keyword>
<dbReference type="GO" id="GO:0005783">
    <property type="term" value="C:endoplasmic reticulum"/>
    <property type="evidence" value="ECO:0007669"/>
    <property type="project" value="UniProtKB-SubCell"/>
</dbReference>
<comment type="similarity">
    <text evidence="4 12">Belongs to the SRP68 family.</text>
</comment>
<keyword evidence="6" id="KW-0256">Endoplasmic reticulum</keyword>
<evidence type="ECO:0000256" key="2">
    <source>
        <dbReference type="ARBA" id="ARBA00004496"/>
    </source>
</evidence>
<sequence>MTETKSNASESNANTQQRDNKDDSSKGPQSVYTVPLLKLIKEAQQQHGLRHGDYQRYRTYCSSRLHRLRKVLHFPQGDRKGFKKKEVTLDNLKDEKFVYLPLIQAERAWGYAMQLKQESNTEPRKKFHLIARLRKAVSHSIHLEYICQSPLCDARTKLEAQAYCAWMQGTLFFELQDWKQASEKLMLSQTIYEKLASALNEDEQILYKQRVEELNPNLRYCAYNIGDSSAQQDLLNMRGKGGKSELDALIAQTREKQAASLLEVTWRGRTVPVRLEKIRVFLLAYQGHDSSLGKANDFDEKLSAYETILLDCKEAIQSLKEDLASSAKTKVDTQPSQLNSQQYLLSYLTFLRATLTIDRNLVMVEVFKKNFAAFQSGESKKVAKPQEGVKLYEAIVQLSGELQQLQGLENDKRFQSDLDLLAKIFKAYRCYYMALTCQGNRQWAEALALYQRADTYINQAEGKKLSDSEFTKYARAGQDLAHLRGLVNAGKCAAHAQNILGVEDINAAMSGLSVRSKKSLSLRLDEFVEDPSLTTATPNVIKLPPTMAPVPCKPLFFDLALNHISFPSLADSMENKKSTSAGITGFVKGLWGWGGKK</sequence>
<evidence type="ECO:0000256" key="5">
    <source>
        <dbReference type="ARBA" id="ARBA00022490"/>
    </source>
</evidence>
<name>A0A4Y7NNM2_9CRUS</name>
<dbReference type="AlphaFoldDB" id="A0A4Y7NNM2"/>
<dbReference type="GO" id="GO:0005829">
    <property type="term" value="C:cytosol"/>
    <property type="evidence" value="ECO:0007669"/>
    <property type="project" value="UniProtKB-ARBA"/>
</dbReference>
<dbReference type="InterPro" id="IPR038253">
    <property type="entry name" value="SRP68_N_sf"/>
</dbReference>
<evidence type="ECO:0000256" key="11">
    <source>
        <dbReference type="ARBA" id="ARBA00029498"/>
    </source>
</evidence>
<evidence type="ECO:0000256" key="4">
    <source>
        <dbReference type="ARBA" id="ARBA00009352"/>
    </source>
</evidence>
<evidence type="ECO:0000256" key="8">
    <source>
        <dbReference type="ARBA" id="ARBA00023135"/>
    </source>
</evidence>
<dbReference type="GO" id="GO:0008312">
    <property type="term" value="F:7S RNA binding"/>
    <property type="evidence" value="ECO:0007669"/>
    <property type="project" value="InterPro"/>
</dbReference>
<feature type="region of interest" description="Disordered" evidence="13">
    <location>
        <begin position="1"/>
        <end position="28"/>
    </location>
</feature>
<evidence type="ECO:0000256" key="3">
    <source>
        <dbReference type="ARBA" id="ARBA00004604"/>
    </source>
</evidence>
<accession>A0A4Y7NNM2</accession>
<keyword evidence="9" id="KW-0539">Nucleus</keyword>
<dbReference type="GO" id="GO:0006614">
    <property type="term" value="P:SRP-dependent cotranslational protein targeting to membrane"/>
    <property type="evidence" value="ECO:0007669"/>
    <property type="project" value="InterPro"/>
</dbReference>
<evidence type="ECO:0000256" key="7">
    <source>
        <dbReference type="ARBA" id="ARBA00022884"/>
    </source>
</evidence>
<dbReference type="PANTHER" id="PTHR12860:SF0">
    <property type="entry name" value="SIGNAL RECOGNITION PARTICLE SUBUNIT SRP68"/>
    <property type="match status" value="1"/>
</dbReference>
<organism evidence="14">
    <name type="scientific">Simocephalus serrulatus</name>
    <dbReference type="NCBI Taxonomy" id="117539"/>
    <lineage>
        <taxon>Eukaryota</taxon>
        <taxon>Metazoa</taxon>
        <taxon>Ecdysozoa</taxon>
        <taxon>Arthropoda</taxon>
        <taxon>Crustacea</taxon>
        <taxon>Branchiopoda</taxon>
        <taxon>Diplostraca</taxon>
        <taxon>Cladocera</taxon>
        <taxon>Anomopoda</taxon>
        <taxon>Daphniidae</taxon>
        <taxon>Simocephalus</taxon>
    </lineage>
</organism>
<dbReference type="PANTHER" id="PTHR12860">
    <property type="entry name" value="SIGNAL RECOGNITION PARTICLE 68 KDA PROTEIN"/>
    <property type="match status" value="1"/>
</dbReference>
<evidence type="ECO:0000256" key="1">
    <source>
        <dbReference type="ARBA" id="ARBA00004240"/>
    </source>
</evidence>
<dbReference type="Pfam" id="PF16969">
    <property type="entry name" value="SRP68"/>
    <property type="match status" value="1"/>
</dbReference>
<dbReference type="EMBL" id="LR024567">
    <property type="protein sequence ID" value="SVE94186.1"/>
    <property type="molecule type" value="mRNA"/>
</dbReference>
<evidence type="ECO:0000256" key="10">
    <source>
        <dbReference type="ARBA" id="ARBA00023274"/>
    </source>
</evidence>
<dbReference type="GO" id="GO:0030942">
    <property type="term" value="F:endoplasmic reticulum signal peptide binding"/>
    <property type="evidence" value="ECO:0007669"/>
    <property type="project" value="InterPro"/>
</dbReference>
<keyword evidence="5 12" id="KW-0963">Cytoplasm</keyword>
<evidence type="ECO:0000256" key="9">
    <source>
        <dbReference type="ARBA" id="ARBA00023242"/>
    </source>
</evidence>
<dbReference type="FunFam" id="1.10.3450.40:FF:000001">
    <property type="entry name" value="Signal recognition particle subunit SRP68"/>
    <property type="match status" value="1"/>
</dbReference>
<evidence type="ECO:0000256" key="13">
    <source>
        <dbReference type="SAM" id="MobiDB-lite"/>
    </source>
</evidence>
<evidence type="ECO:0000313" key="14">
    <source>
        <dbReference type="EMBL" id="SVE94186.1"/>
    </source>
</evidence>
<dbReference type="GO" id="GO:0005730">
    <property type="term" value="C:nucleolus"/>
    <property type="evidence" value="ECO:0007669"/>
    <property type="project" value="UniProtKB-SubCell"/>
</dbReference>
<dbReference type="InterPro" id="IPR034652">
    <property type="entry name" value="SRP68-RBD"/>
</dbReference>
<gene>
    <name evidence="14" type="primary">EOG090X04NF</name>
</gene>
<keyword evidence="8 12" id="KW-0733">Signal recognition particle</keyword>
<reference evidence="14" key="1">
    <citation type="submission" date="2018-08" db="EMBL/GenBank/DDBJ databases">
        <authorList>
            <person name="Cornetti L."/>
        </authorList>
    </citation>
    <scope>NUCLEOTIDE SEQUENCE</scope>
    <source>
        <strain evidence="14">OM-SAIQ-clone2</strain>
    </source>
</reference>
<comment type="function">
    <text evidence="12">Component of the signal recognition particle (SRP) complex, a ribonucleoprotein complex that mediates the cotranslational targeting of secretory and membrane proteins to the endoplasmic reticulum (ER). The SRP complex interacts with the signal sequence in nascent secretory and membrane proteins and directs them to the membrane of the ER.</text>
</comment>
<protein>
    <recommendedName>
        <fullName evidence="11 12">Signal recognition particle subunit SRP68</fullName>
        <shortName evidence="12">SRP68</shortName>
    </recommendedName>
</protein>
<feature type="compositionally biased region" description="Polar residues" evidence="13">
    <location>
        <begin position="1"/>
        <end position="17"/>
    </location>
</feature>
<evidence type="ECO:0000256" key="6">
    <source>
        <dbReference type="ARBA" id="ARBA00022824"/>
    </source>
</evidence>
<dbReference type="CDD" id="cd15481">
    <property type="entry name" value="SRP68-RBD"/>
    <property type="match status" value="1"/>
</dbReference>
<dbReference type="PIRSF" id="PIRSF038995">
    <property type="entry name" value="SRP68"/>
    <property type="match status" value="1"/>
</dbReference>
<dbReference type="InterPro" id="IPR026258">
    <property type="entry name" value="SRP68"/>
</dbReference>
<keyword evidence="7 12" id="KW-0694">RNA-binding</keyword>
<dbReference type="Gene3D" id="1.10.3450.40">
    <property type="entry name" value="Signal recognition particle, SRP68 subunit, RNA-binding domain"/>
    <property type="match status" value="1"/>
</dbReference>
<evidence type="ECO:0000256" key="12">
    <source>
        <dbReference type="PIRNR" id="PIRNR038995"/>
    </source>
</evidence>
<comment type="subcellular location">
    <subcellularLocation>
        <location evidence="2 12">Cytoplasm</location>
    </subcellularLocation>
    <subcellularLocation>
        <location evidence="1">Endoplasmic reticulum</location>
    </subcellularLocation>
    <subcellularLocation>
        <location evidence="3">Nucleus</location>
        <location evidence="3">Nucleolus</location>
    </subcellularLocation>
</comment>
<proteinExistence type="evidence at transcript level"/>